<gene>
    <name evidence="1" type="ORF">ANN_20843</name>
</gene>
<keyword evidence="2" id="KW-1185">Reference proteome</keyword>
<reference evidence="1 2" key="1">
    <citation type="journal article" date="2022" name="Allergy">
        <title>Genome assembly and annotation of Periplaneta americana reveal a comprehensive cockroach allergen profile.</title>
        <authorList>
            <person name="Wang L."/>
            <person name="Xiong Q."/>
            <person name="Saelim N."/>
            <person name="Wang L."/>
            <person name="Nong W."/>
            <person name="Wan A.T."/>
            <person name="Shi M."/>
            <person name="Liu X."/>
            <person name="Cao Q."/>
            <person name="Hui J.H.L."/>
            <person name="Sookrung N."/>
            <person name="Leung T.F."/>
            <person name="Tungtrongchitr A."/>
            <person name="Tsui S.K.W."/>
        </authorList>
    </citation>
    <scope>NUCLEOTIDE SEQUENCE [LARGE SCALE GENOMIC DNA]</scope>
    <source>
        <strain evidence="1">PWHHKU_190912</strain>
    </source>
</reference>
<dbReference type="EMBL" id="JAJSOF020000029">
    <property type="protein sequence ID" value="KAJ4432227.1"/>
    <property type="molecule type" value="Genomic_DNA"/>
</dbReference>
<organism evidence="1 2">
    <name type="scientific">Periplaneta americana</name>
    <name type="common">American cockroach</name>
    <name type="synonym">Blatta americana</name>
    <dbReference type="NCBI Taxonomy" id="6978"/>
    <lineage>
        <taxon>Eukaryota</taxon>
        <taxon>Metazoa</taxon>
        <taxon>Ecdysozoa</taxon>
        <taxon>Arthropoda</taxon>
        <taxon>Hexapoda</taxon>
        <taxon>Insecta</taxon>
        <taxon>Pterygota</taxon>
        <taxon>Neoptera</taxon>
        <taxon>Polyneoptera</taxon>
        <taxon>Dictyoptera</taxon>
        <taxon>Blattodea</taxon>
        <taxon>Blattoidea</taxon>
        <taxon>Blattidae</taxon>
        <taxon>Blattinae</taxon>
        <taxon>Periplaneta</taxon>
    </lineage>
</organism>
<sequence length="83" mass="9330">MPEHRKCSLRITMADADKIQDPHLYHLFDGEPVLNVYKADITNLSAGTPGPDLLKHCIDMFQQATVDRMVSSLNLHDVIIADK</sequence>
<protein>
    <submittedName>
        <fullName evidence="1">Uncharacterized protein</fullName>
    </submittedName>
</protein>
<evidence type="ECO:0000313" key="2">
    <source>
        <dbReference type="Proteomes" id="UP001148838"/>
    </source>
</evidence>
<name>A0ABQ8SE36_PERAM</name>
<proteinExistence type="predicted"/>
<accession>A0ABQ8SE36</accession>
<dbReference type="Proteomes" id="UP001148838">
    <property type="component" value="Unassembled WGS sequence"/>
</dbReference>
<comment type="caution">
    <text evidence="1">The sequence shown here is derived from an EMBL/GenBank/DDBJ whole genome shotgun (WGS) entry which is preliminary data.</text>
</comment>
<evidence type="ECO:0000313" key="1">
    <source>
        <dbReference type="EMBL" id="KAJ4432227.1"/>
    </source>
</evidence>